<feature type="compositionally biased region" description="Basic and acidic residues" evidence="1">
    <location>
        <begin position="35"/>
        <end position="44"/>
    </location>
</feature>
<dbReference type="Pfam" id="PF14016">
    <property type="entry name" value="DUF4232"/>
    <property type="match status" value="1"/>
</dbReference>
<feature type="region of interest" description="Disordered" evidence="1">
    <location>
        <begin position="34"/>
        <end position="91"/>
    </location>
</feature>
<dbReference type="PROSITE" id="PS51257">
    <property type="entry name" value="PROKAR_LIPOPROTEIN"/>
    <property type="match status" value="1"/>
</dbReference>
<dbReference type="EMBL" id="LFBV01000004">
    <property type="protein sequence ID" value="OKH93639.1"/>
    <property type="molecule type" value="Genomic_DNA"/>
</dbReference>
<comment type="caution">
    <text evidence="3">The sequence shown here is derived from an EMBL/GenBank/DDBJ whole genome shotgun (WGS) entry which is preliminary data.</text>
</comment>
<keyword evidence="4" id="KW-1185">Reference proteome</keyword>
<protein>
    <recommendedName>
        <fullName evidence="2">DUF4232 domain-containing protein</fullName>
    </recommendedName>
</protein>
<reference evidence="3 4" key="1">
    <citation type="submission" date="2015-06" db="EMBL/GenBank/DDBJ databases">
        <title>Cloning and characterization of the uncialamcin biosynthetic gene cluster.</title>
        <authorList>
            <person name="Yan X."/>
            <person name="Huang T."/>
            <person name="Ge H."/>
            <person name="Shen B."/>
        </authorList>
    </citation>
    <scope>NUCLEOTIDE SEQUENCE [LARGE SCALE GENOMIC DNA]</scope>
    <source>
        <strain evidence="3 4">DCA2648</strain>
    </source>
</reference>
<sequence>MIGRMSGIRVRPSWKPLAVTVLTALALSGCGLPTELERELDPEGRPPPPTQRHTPAPATPGGPPTPAPTASGPATPSDPAARDADQPCPADGVRLRADFSAAAMGLRTMTLTLTNCGEKPYVLDGYPVIRVLGEDGAPLPGVRAVRGLDDVFQAPPAADPTSFTVAPRQSAVADLMWRVNTEPSTALHVTARPGAPRVTVTPDEHLDVGPRNVVGTSPWRPR</sequence>
<dbReference type="Proteomes" id="UP000186455">
    <property type="component" value="Unassembled WGS sequence"/>
</dbReference>
<feature type="compositionally biased region" description="Low complexity" evidence="1">
    <location>
        <begin position="68"/>
        <end position="79"/>
    </location>
</feature>
<organism evidence="3 4">
    <name type="scientific">Streptomyces uncialis</name>
    <dbReference type="NCBI Taxonomy" id="1048205"/>
    <lineage>
        <taxon>Bacteria</taxon>
        <taxon>Bacillati</taxon>
        <taxon>Actinomycetota</taxon>
        <taxon>Actinomycetes</taxon>
        <taxon>Kitasatosporales</taxon>
        <taxon>Streptomycetaceae</taxon>
        <taxon>Streptomyces</taxon>
    </lineage>
</organism>
<evidence type="ECO:0000256" key="1">
    <source>
        <dbReference type="SAM" id="MobiDB-lite"/>
    </source>
</evidence>
<gene>
    <name evidence="3" type="ORF">AB852_19555</name>
</gene>
<feature type="domain" description="DUF4232" evidence="2">
    <location>
        <begin position="88"/>
        <end position="203"/>
    </location>
</feature>
<evidence type="ECO:0000313" key="4">
    <source>
        <dbReference type="Proteomes" id="UP000186455"/>
    </source>
</evidence>
<dbReference type="AlphaFoldDB" id="A0A1Q4V7B5"/>
<dbReference type="InterPro" id="IPR025326">
    <property type="entry name" value="DUF4232"/>
</dbReference>
<proteinExistence type="predicted"/>
<name>A0A1Q4V7B5_9ACTN</name>
<accession>A0A1Q4V7B5</accession>
<evidence type="ECO:0000313" key="3">
    <source>
        <dbReference type="EMBL" id="OKH93639.1"/>
    </source>
</evidence>
<feature type="compositionally biased region" description="Pro residues" evidence="1">
    <location>
        <begin position="57"/>
        <end position="67"/>
    </location>
</feature>
<evidence type="ECO:0000259" key="2">
    <source>
        <dbReference type="Pfam" id="PF14016"/>
    </source>
</evidence>
<dbReference type="STRING" id="1048205.AB852_19555"/>